<feature type="binding site" evidence="4">
    <location>
        <position position="131"/>
    </location>
    <ligand>
        <name>Zn(2+)</name>
        <dbReference type="ChEBI" id="CHEBI:29105"/>
    </ligand>
</feature>
<dbReference type="PANTHER" id="PTHR11085:SF4">
    <property type="entry name" value="NAD-DEPENDENT PROTEIN DEACYLASE"/>
    <property type="match status" value="1"/>
</dbReference>
<dbReference type="InterPro" id="IPR050134">
    <property type="entry name" value="NAD-dep_sirtuin_deacylases"/>
</dbReference>
<evidence type="ECO:0000313" key="7">
    <source>
        <dbReference type="Proteomes" id="UP000219439"/>
    </source>
</evidence>
<evidence type="ECO:0000313" key="6">
    <source>
        <dbReference type="EMBL" id="SNZ07494.1"/>
    </source>
</evidence>
<feature type="binding site" evidence="4">
    <location>
        <position position="159"/>
    </location>
    <ligand>
        <name>Zn(2+)</name>
        <dbReference type="ChEBI" id="CHEBI:29105"/>
    </ligand>
</feature>
<accession>A0A285ND94</accession>
<keyword evidence="7" id="KW-1185">Reference proteome</keyword>
<evidence type="ECO:0000256" key="2">
    <source>
        <dbReference type="ARBA" id="ARBA00022679"/>
    </source>
</evidence>
<keyword evidence="3" id="KW-0520">NAD</keyword>
<dbReference type="PROSITE" id="PS50305">
    <property type="entry name" value="SIRTUIN"/>
    <property type="match status" value="1"/>
</dbReference>
<evidence type="ECO:0000256" key="3">
    <source>
        <dbReference type="ARBA" id="ARBA00023027"/>
    </source>
</evidence>
<evidence type="ECO:0000256" key="1">
    <source>
        <dbReference type="ARBA" id="ARBA00012928"/>
    </source>
</evidence>
<reference evidence="6 7" key="1">
    <citation type="submission" date="2017-09" db="EMBL/GenBank/DDBJ databases">
        <authorList>
            <person name="Ehlers B."/>
            <person name="Leendertz F.H."/>
        </authorList>
    </citation>
    <scope>NUCLEOTIDE SEQUENCE [LARGE SCALE GENOMIC DNA]</scope>
    <source>
        <strain evidence="6 7">DSM 18289</strain>
    </source>
</reference>
<dbReference type="InterPro" id="IPR003000">
    <property type="entry name" value="Sirtuin"/>
</dbReference>
<keyword evidence="4" id="KW-0479">Metal-binding</keyword>
<dbReference type="Pfam" id="PF02146">
    <property type="entry name" value="SIR2"/>
    <property type="match status" value="1"/>
</dbReference>
<evidence type="ECO:0000259" key="5">
    <source>
        <dbReference type="PROSITE" id="PS50305"/>
    </source>
</evidence>
<dbReference type="RefSeq" id="WP_097152273.1">
    <property type="nucleotide sequence ID" value="NZ_OBEL01000001.1"/>
</dbReference>
<dbReference type="InterPro" id="IPR029035">
    <property type="entry name" value="DHS-like_NAD/FAD-binding_dom"/>
</dbReference>
<dbReference type="CDD" id="cd01407">
    <property type="entry name" value="SIR2-fam"/>
    <property type="match status" value="1"/>
</dbReference>
<evidence type="ECO:0000256" key="4">
    <source>
        <dbReference type="PROSITE-ProRule" id="PRU00236"/>
    </source>
</evidence>
<keyword evidence="2" id="KW-0808">Transferase</keyword>
<feature type="active site" description="Proton acceptor" evidence="4">
    <location>
        <position position="123"/>
    </location>
</feature>
<gene>
    <name evidence="6" type="ORF">SAMN06265368_1020</name>
</gene>
<feature type="binding site" evidence="4">
    <location>
        <position position="156"/>
    </location>
    <ligand>
        <name>Zn(2+)</name>
        <dbReference type="ChEBI" id="CHEBI:29105"/>
    </ligand>
</feature>
<dbReference type="Gene3D" id="3.40.50.1220">
    <property type="entry name" value="TPP-binding domain"/>
    <property type="match status" value="1"/>
</dbReference>
<protein>
    <recommendedName>
        <fullName evidence="1">protein acetyllysine N-acetyltransferase</fullName>
        <ecNumber evidence="1">2.3.1.286</ecNumber>
    </recommendedName>
</protein>
<dbReference type="OrthoDB" id="9800582at2"/>
<dbReference type="Gene3D" id="2.20.28.200">
    <property type="match status" value="1"/>
</dbReference>
<keyword evidence="4" id="KW-0862">Zinc</keyword>
<dbReference type="InterPro" id="IPR026590">
    <property type="entry name" value="Ssirtuin_cat_dom"/>
</dbReference>
<organism evidence="6 7">
    <name type="scientific">Cohaesibacter gelatinilyticus</name>
    <dbReference type="NCBI Taxonomy" id="372072"/>
    <lineage>
        <taxon>Bacteria</taxon>
        <taxon>Pseudomonadati</taxon>
        <taxon>Pseudomonadota</taxon>
        <taxon>Alphaproteobacteria</taxon>
        <taxon>Hyphomicrobiales</taxon>
        <taxon>Cohaesibacteraceae</taxon>
    </lineage>
</organism>
<feature type="binding site" evidence="4">
    <location>
        <position position="134"/>
    </location>
    <ligand>
        <name>Zn(2+)</name>
        <dbReference type="ChEBI" id="CHEBI:29105"/>
    </ligand>
</feature>
<dbReference type="AlphaFoldDB" id="A0A285ND94"/>
<dbReference type="Proteomes" id="UP000219439">
    <property type="component" value="Unassembled WGS sequence"/>
</dbReference>
<proteinExistence type="predicted"/>
<dbReference type="GO" id="GO:0070403">
    <property type="term" value="F:NAD+ binding"/>
    <property type="evidence" value="ECO:0007669"/>
    <property type="project" value="InterPro"/>
</dbReference>
<dbReference type="GO" id="GO:0017136">
    <property type="term" value="F:histone deacetylase activity, NAD-dependent"/>
    <property type="evidence" value="ECO:0007669"/>
    <property type="project" value="TreeGrafter"/>
</dbReference>
<dbReference type="EC" id="2.3.1.286" evidence="1"/>
<name>A0A285ND94_9HYPH</name>
<dbReference type="GO" id="GO:0046872">
    <property type="term" value="F:metal ion binding"/>
    <property type="evidence" value="ECO:0007669"/>
    <property type="project" value="UniProtKB-KW"/>
</dbReference>
<dbReference type="SUPFAM" id="SSF52467">
    <property type="entry name" value="DHS-like NAD/FAD-binding domain"/>
    <property type="match status" value="1"/>
</dbReference>
<dbReference type="EMBL" id="OBEL01000001">
    <property type="protein sequence ID" value="SNZ07494.1"/>
    <property type="molecule type" value="Genomic_DNA"/>
</dbReference>
<feature type="domain" description="Deacetylase sirtuin-type" evidence="5">
    <location>
        <begin position="1"/>
        <end position="249"/>
    </location>
</feature>
<dbReference type="PANTHER" id="PTHR11085">
    <property type="entry name" value="NAD-DEPENDENT PROTEIN DEACYLASE SIRTUIN-5, MITOCHONDRIAL-RELATED"/>
    <property type="match status" value="1"/>
</dbReference>
<sequence length="249" mass="27802">MDFKSRQQILLEAINAASNIIVFTGAGISTESGVPDYRSPGGLWHKFEPIMYEDFVSSEETRREDWRRRFILNDEFKKAEPNNGHLAIVELQKQNRLLRVITQNVDGLHQRSGLSDDNVIELHGNCTYATCLTCAKPYSFEKCHEKIETTDQSPLCDECGGLLKAAVINFGQAMPLDAMMQAEDDARACDLFIVLGSSLQVYPAAALPQIAKRNGAKLFIINRDPTPLDHLADFVLNAELGRSLHPLII</sequence>